<feature type="compositionally biased region" description="Acidic residues" evidence="8">
    <location>
        <begin position="652"/>
        <end position="665"/>
    </location>
</feature>
<evidence type="ECO:0000256" key="8">
    <source>
        <dbReference type="SAM" id="MobiDB-lite"/>
    </source>
</evidence>
<feature type="region of interest" description="Disordered" evidence="8">
    <location>
        <begin position="551"/>
        <end position="574"/>
    </location>
</feature>
<dbReference type="GO" id="GO:0006357">
    <property type="term" value="P:regulation of transcription by RNA polymerase II"/>
    <property type="evidence" value="ECO:0007669"/>
    <property type="project" value="TreeGrafter"/>
</dbReference>
<dbReference type="PROSITE" id="PS50157">
    <property type="entry name" value="ZINC_FINGER_C2H2_2"/>
    <property type="match status" value="12"/>
</dbReference>
<keyword evidence="4 7" id="KW-0863">Zinc-finger</keyword>
<dbReference type="EMBL" id="JAGKHQ010000021">
    <property type="protein sequence ID" value="KAG7474858.1"/>
    <property type="molecule type" value="Genomic_DNA"/>
</dbReference>
<name>A0AAV6PSH8_SOLSE</name>
<feature type="region of interest" description="Disordered" evidence="8">
    <location>
        <begin position="207"/>
        <end position="240"/>
    </location>
</feature>
<feature type="domain" description="C2H2-type" evidence="9">
    <location>
        <begin position="286"/>
        <end position="313"/>
    </location>
</feature>
<comment type="subcellular location">
    <subcellularLocation>
        <location evidence="1">Nucleus</location>
    </subcellularLocation>
</comment>
<comment type="caution">
    <text evidence="10">The sequence shown here is derived from an EMBL/GenBank/DDBJ whole genome shotgun (WGS) entry which is preliminary data.</text>
</comment>
<gene>
    <name evidence="10" type="ORF">JOB18_018769</name>
</gene>
<dbReference type="SMART" id="SM00355">
    <property type="entry name" value="ZnF_C2H2"/>
    <property type="match status" value="16"/>
</dbReference>
<dbReference type="Proteomes" id="UP000693946">
    <property type="component" value="Linkage Group LG9"/>
</dbReference>
<feature type="region of interest" description="Disordered" evidence="8">
    <location>
        <begin position="929"/>
        <end position="991"/>
    </location>
</feature>
<feature type="domain" description="C2H2-type" evidence="9">
    <location>
        <begin position="319"/>
        <end position="347"/>
    </location>
</feature>
<dbReference type="GO" id="GO:0005634">
    <property type="term" value="C:nucleus"/>
    <property type="evidence" value="ECO:0007669"/>
    <property type="project" value="UniProtKB-SubCell"/>
</dbReference>
<dbReference type="PANTHER" id="PTHR24404:SF114">
    <property type="entry name" value="KLUMPFUSS, ISOFORM B-RELATED"/>
    <property type="match status" value="1"/>
</dbReference>
<keyword evidence="11" id="KW-1185">Reference proteome</keyword>
<dbReference type="InterPro" id="IPR050589">
    <property type="entry name" value="Ikaros_C2H2-ZF"/>
</dbReference>
<keyword evidence="3" id="KW-0677">Repeat</keyword>
<dbReference type="GO" id="GO:0008270">
    <property type="term" value="F:zinc ion binding"/>
    <property type="evidence" value="ECO:0007669"/>
    <property type="project" value="UniProtKB-KW"/>
</dbReference>
<protein>
    <submittedName>
        <fullName evidence="10">Zinc finger protein 420-like isoform X2</fullName>
    </submittedName>
</protein>
<feature type="compositionally biased region" description="Basic and acidic residues" evidence="8">
    <location>
        <begin position="227"/>
        <end position="240"/>
    </location>
</feature>
<feature type="domain" description="C2H2-type" evidence="9">
    <location>
        <begin position="856"/>
        <end position="878"/>
    </location>
</feature>
<dbReference type="InterPro" id="IPR013087">
    <property type="entry name" value="Znf_C2H2_type"/>
</dbReference>
<dbReference type="GO" id="GO:0003700">
    <property type="term" value="F:DNA-binding transcription factor activity"/>
    <property type="evidence" value="ECO:0007669"/>
    <property type="project" value="TreeGrafter"/>
</dbReference>
<evidence type="ECO:0000256" key="4">
    <source>
        <dbReference type="ARBA" id="ARBA00022771"/>
    </source>
</evidence>
<feature type="domain" description="C2H2-type" evidence="9">
    <location>
        <begin position="182"/>
        <end position="204"/>
    </location>
</feature>
<feature type="compositionally biased region" description="Polar residues" evidence="8">
    <location>
        <begin position="940"/>
        <end position="951"/>
    </location>
</feature>
<dbReference type="FunFam" id="3.30.160.60:FF:000271">
    <property type="entry name" value="Zinc finger protein 662"/>
    <property type="match status" value="1"/>
</dbReference>
<evidence type="ECO:0000259" key="9">
    <source>
        <dbReference type="PROSITE" id="PS50157"/>
    </source>
</evidence>
<evidence type="ECO:0000256" key="5">
    <source>
        <dbReference type="ARBA" id="ARBA00022833"/>
    </source>
</evidence>
<keyword evidence="6" id="KW-0539">Nucleus</keyword>
<evidence type="ECO:0000256" key="2">
    <source>
        <dbReference type="ARBA" id="ARBA00022723"/>
    </source>
</evidence>
<organism evidence="10 11">
    <name type="scientific">Solea senegalensis</name>
    <name type="common">Senegalese sole</name>
    <dbReference type="NCBI Taxonomy" id="28829"/>
    <lineage>
        <taxon>Eukaryota</taxon>
        <taxon>Metazoa</taxon>
        <taxon>Chordata</taxon>
        <taxon>Craniata</taxon>
        <taxon>Vertebrata</taxon>
        <taxon>Euteleostomi</taxon>
        <taxon>Actinopterygii</taxon>
        <taxon>Neopterygii</taxon>
        <taxon>Teleostei</taxon>
        <taxon>Neoteleostei</taxon>
        <taxon>Acanthomorphata</taxon>
        <taxon>Carangaria</taxon>
        <taxon>Pleuronectiformes</taxon>
        <taxon>Pleuronectoidei</taxon>
        <taxon>Soleidae</taxon>
        <taxon>Solea</taxon>
    </lineage>
</organism>
<sequence>MDETSGAIATTVTIEDEAENNPSNGQKVLGNDAGPSTAEDSVNSGVEGFYTQHCGEVFREEAAYVEHHHQHPPEKVYLDDQLDDPHDAEKDRETANVCSLCSLSFAELSEFHLHMEKNHGQTSPKESGIQKNSEIKKQPTYECPDCGKSYYTLGHFLNHQRSHTQAAKSVFNDLEHLKKKPFQCELCGRNYSRASALDAHRRYHQENLVKSRNRNSGDTIPTEESIPEAKPHESQTDNSTEKSFECKCGKAFSAPMGLKTHQRFSRNSQCSREVANDKPKKINSKFYCTECDKDFGAYLALFNHQRWHSNHSQTSAKKFECEECGKSFVSSTFYFRHKRLKHSLETPAKSFLHQVCQLQKKAFECKDCGLKFSRASALHSHQLHHTDVYGDGERKEKENDEVKLDVRLPIASRPNEEASLVHEADEDVESYEPGDFIVQVISASESDDEPVHDLKPDLELLCESDQEMRDDGDTDASSSVLVVKPEMDLKIVQVDFEQADEHDALLASEGDAETAEQRFNCPECYRWFNRSGSLAIHRMWHRIRRTRQQCEAQSAAVGTSNTGGHDGSSSTVAPHCSHIQQHKTHNPSDDVLNQAEDLEKKILTCAKQNSITCKECGQTFTQWEEFKSHQHWQSLEEKNEAAPFLPGKVEDGVDSEENMDGESDGCDTSSSPKTKYPHLIPGAGEAQMNHRQLYACEICGKLYTYLSSFQKHLKLHKKKTVKRQSPLKMNKYECPDCGMSFTRRTRLLGHLSVHMPHRPSEPMYSSDGDDLMHPRCDQCNRDFSSIKSWMIHIDMHKEKLFWCLSCAKSFKNEESLDKHLQRHSLRQHTCDICQESFHSSSQLRNHFNTHTGAKPYECTLCGKTFSHAESIIAHQKNHLEVYFESSRSPVDFKKFMLMRKLGVIEKKTPKLMSVTKEPQLDAVMDEMPETSQLCDDAESGDQSSCEDSNCGESAHYLAESGPTDESKSESEQPQAELELHENESETEETNVYNEEKYWEWECFECDMGFDDVEKLHLHYIQHATGELPIPQFDIDG</sequence>
<evidence type="ECO:0000256" key="6">
    <source>
        <dbReference type="ARBA" id="ARBA00023242"/>
    </source>
</evidence>
<keyword evidence="5" id="KW-0862">Zinc</keyword>
<evidence type="ECO:0000256" key="3">
    <source>
        <dbReference type="ARBA" id="ARBA00022737"/>
    </source>
</evidence>
<evidence type="ECO:0000313" key="11">
    <source>
        <dbReference type="Proteomes" id="UP000693946"/>
    </source>
</evidence>
<feature type="domain" description="C2H2-type" evidence="9">
    <location>
        <begin position="828"/>
        <end position="855"/>
    </location>
</feature>
<evidence type="ECO:0000256" key="1">
    <source>
        <dbReference type="ARBA" id="ARBA00004123"/>
    </source>
</evidence>
<dbReference type="FunFam" id="3.30.160.60:FF:000446">
    <property type="entry name" value="Zinc finger protein"/>
    <property type="match status" value="2"/>
</dbReference>
<dbReference type="AlphaFoldDB" id="A0AAV6PSH8"/>
<feature type="domain" description="C2H2-type" evidence="9">
    <location>
        <begin position="732"/>
        <end position="759"/>
    </location>
</feature>
<dbReference type="Pfam" id="PF00096">
    <property type="entry name" value="zf-C2H2"/>
    <property type="match status" value="9"/>
</dbReference>
<evidence type="ECO:0000313" key="10">
    <source>
        <dbReference type="EMBL" id="KAG7474858.1"/>
    </source>
</evidence>
<evidence type="ECO:0000256" key="7">
    <source>
        <dbReference type="PROSITE-ProRule" id="PRU00042"/>
    </source>
</evidence>
<dbReference type="PANTHER" id="PTHR24404">
    <property type="entry name" value="ZINC FINGER PROTEIN"/>
    <property type="match status" value="1"/>
</dbReference>
<feature type="region of interest" description="Disordered" evidence="8">
    <location>
        <begin position="650"/>
        <end position="680"/>
    </location>
</feature>
<feature type="domain" description="C2H2-type" evidence="9">
    <location>
        <begin position="141"/>
        <end position="168"/>
    </location>
</feature>
<feature type="region of interest" description="Disordered" evidence="8">
    <location>
        <begin position="1"/>
        <end position="43"/>
    </location>
</feature>
<feature type="domain" description="C2H2-type" evidence="9">
    <location>
        <begin position="611"/>
        <end position="638"/>
    </location>
</feature>
<dbReference type="PROSITE" id="PS00028">
    <property type="entry name" value="ZINC_FINGER_C2H2_1"/>
    <property type="match status" value="12"/>
</dbReference>
<feature type="compositionally biased region" description="Polar residues" evidence="8">
    <location>
        <begin position="210"/>
        <end position="219"/>
    </location>
</feature>
<proteinExistence type="predicted"/>
<feature type="domain" description="C2H2-type" evidence="9">
    <location>
        <begin position="519"/>
        <end position="546"/>
    </location>
</feature>
<accession>A0AAV6PSH8</accession>
<keyword evidence="2" id="KW-0479">Metal-binding</keyword>
<dbReference type="Pfam" id="PF13912">
    <property type="entry name" value="zf-C2H2_6"/>
    <property type="match status" value="1"/>
</dbReference>
<feature type="compositionally biased region" description="Polar residues" evidence="8">
    <location>
        <begin position="551"/>
        <end position="572"/>
    </location>
</feature>
<feature type="domain" description="C2H2-type" evidence="9">
    <location>
        <begin position="801"/>
        <end position="828"/>
    </location>
</feature>
<dbReference type="GO" id="GO:0000978">
    <property type="term" value="F:RNA polymerase II cis-regulatory region sequence-specific DNA binding"/>
    <property type="evidence" value="ECO:0007669"/>
    <property type="project" value="TreeGrafter"/>
</dbReference>
<feature type="domain" description="C2H2-type" evidence="9">
    <location>
        <begin position="363"/>
        <end position="386"/>
    </location>
</feature>
<feature type="domain" description="C2H2-type" evidence="9">
    <location>
        <begin position="694"/>
        <end position="721"/>
    </location>
</feature>
<reference evidence="10 11" key="1">
    <citation type="journal article" date="2021" name="Sci. Rep.">
        <title>Chromosome anchoring in Senegalese sole (Solea senegalensis) reveals sex-associated markers and genome rearrangements in flatfish.</title>
        <authorList>
            <person name="Guerrero-Cozar I."/>
            <person name="Gomez-Garrido J."/>
            <person name="Berbel C."/>
            <person name="Martinez-Blanch J.F."/>
            <person name="Alioto T."/>
            <person name="Claros M.G."/>
            <person name="Gagnaire P.A."/>
            <person name="Manchado M."/>
        </authorList>
    </citation>
    <scope>NUCLEOTIDE SEQUENCE [LARGE SCALE GENOMIC DNA]</scope>
    <source>
        <strain evidence="10">Sse05_10M</strain>
    </source>
</reference>